<dbReference type="PANTHER" id="PTHR33678:SF1">
    <property type="entry name" value="BLL1576 PROTEIN"/>
    <property type="match status" value="1"/>
</dbReference>
<feature type="domain" description="Transposase IS66 central" evidence="1">
    <location>
        <begin position="47"/>
        <end position="301"/>
    </location>
</feature>
<reference evidence="3" key="1">
    <citation type="submission" date="2016-03" db="EMBL/GenBank/DDBJ databases">
        <authorList>
            <person name="Munro J.E."/>
            <person name="Coleman N.V."/>
        </authorList>
    </citation>
    <scope>NUCLEOTIDE SEQUENCE</scope>
    <source>
        <strain evidence="3">EL8</strain>
        <plasmid evidence="3">pDCA</plasmid>
    </source>
</reference>
<evidence type="ECO:0000313" key="3">
    <source>
        <dbReference type="EMBL" id="ANC67939.1"/>
    </source>
</evidence>
<proteinExistence type="predicted"/>
<dbReference type="Pfam" id="PF13817">
    <property type="entry name" value="DDE_Tnp_IS66_C"/>
    <property type="match status" value="1"/>
</dbReference>
<organism evidence="3">
    <name type="scientific">Xanthobacter flavus</name>
    <dbReference type="NCBI Taxonomy" id="281"/>
    <lineage>
        <taxon>Bacteria</taxon>
        <taxon>Pseudomonadati</taxon>
        <taxon>Pseudomonadota</taxon>
        <taxon>Alphaproteobacteria</taxon>
        <taxon>Hyphomicrobiales</taxon>
        <taxon>Xanthobacteraceae</taxon>
        <taxon>Xanthobacter</taxon>
    </lineage>
</organism>
<dbReference type="EMBL" id="KU922121">
    <property type="protein sequence ID" value="ANC67939.1"/>
    <property type="molecule type" value="Genomic_DNA"/>
</dbReference>
<feature type="domain" description="Transposase IS66 C-terminal" evidence="2">
    <location>
        <begin position="309"/>
        <end position="344"/>
    </location>
</feature>
<gene>
    <name evidence="3" type="primary">tns6</name>
</gene>
<dbReference type="NCBIfam" id="NF033517">
    <property type="entry name" value="transpos_IS66"/>
    <property type="match status" value="1"/>
</dbReference>
<sequence length="357" mass="39255">MSCCLGNGSICKRPTSPPISRPPDPKQYHSANIARAGTYPAAIVVCVPLTDSTLADWVGAVTVSLAPLVERIEAHVRAAERIHIDDTPVPVLAKSKTRTGHLWAVVRDDRPFAGAAAPAAAYFYSATRSGEHVEAWLNRYAGPMQCDAFAGYNRLYDPSRKPGPILEVGCWAHARRKFFELADLKRAPMAAAIVKAIDTIFEIEREINGRPPDERLRVRQDRSRPLVADLEARLRADRARLSSKSDTARAIDYMLKRWPAFARFLDDGRLCLSNNAAERAVRGIALGRKNWTFAGSDASGRRAAAMYPLIETAKLNDVDPRAWLAAVLARLPGHPARAIDELLPSNWKAADHLKNAA</sequence>
<evidence type="ECO:0000259" key="2">
    <source>
        <dbReference type="Pfam" id="PF13817"/>
    </source>
</evidence>
<geneLocation type="plasmid" evidence="3">
    <name>pDCA</name>
</geneLocation>
<evidence type="ECO:0000259" key="1">
    <source>
        <dbReference type="Pfam" id="PF03050"/>
    </source>
</evidence>
<dbReference type="InterPro" id="IPR039552">
    <property type="entry name" value="IS66_C"/>
</dbReference>
<dbReference type="InterPro" id="IPR004291">
    <property type="entry name" value="Transposase_IS66_central"/>
</dbReference>
<dbReference type="Pfam" id="PF03050">
    <property type="entry name" value="DDE_Tnp_IS66"/>
    <property type="match status" value="1"/>
</dbReference>
<keyword evidence="3" id="KW-0614">Plasmid</keyword>
<name>A0A168S7C3_XANFL</name>
<dbReference type="InterPro" id="IPR052344">
    <property type="entry name" value="Transposase-related"/>
</dbReference>
<dbReference type="PANTHER" id="PTHR33678">
    <property type="entry name" value="BLL1576 PROTEIN"/>
    <property type="match status" value="1"/>
</dbReference>
<accession>A0A168S7C3</accession>
<dbReference type="AlphaFoldDB" id="A0A168S7C3"/>
<protein>
    <submittedName>
        <fullName evidence="3">Transposase</fullName>
    </submittedName>
</protein>